<dbReference type="CDD" id="cd06821">
    <property type="entry name" value="PLPDE_III_D-TA"/>
    <property type="match status" value="1"/>
</dbReference>
<accession>A0A1M6ADV0</accession>
<dbReference type="InterPro" id="IPR051466">
    <property type="entry name" value="D-amino_acid_metab_enzyme"/>
</dbReference>
<dbReference type="SUPFAM" id="SSF51419">
    <property type="entry name" value="PLP-binding barrel"/>
    <property type="match status" value="1"/>
</dbReference>
<dbReference type="SMART" id="SM01119">
    <property type="entry name" value="D-ser_dehydrat"/>
    <property type="match status" value="1"/>
</dbReference>
<dbReference type="Pfam" id="PF14031">
    <property type="entry name" value="D-ser_dehydrat"/>
    <property type="match status" value="1"/>
</dbReference>
<sequence length="371" mass="41476">MATNTSWYALKNTEGVVSPALLVYPERIRQNIQTMLGMSQGPDFLRPHVKTHKTAEIVNLQLEQGIYKFKCATIAEAELLARCGAPDVLLAMQPVGANIERFLKLVENYPKTQFSALVDHPIIVERMGRRAREKNRPVSLWMDINTGMDRTGILPDETGIELYRKMHAHSHIEAMGLHTYDGHIGNTDVARREEECQKAFDLVLALRDTLAAEGIEVPNVVAGGSPTFPFHARREGVEASPGTTLLWDAGYARLYPEMDFLPAAVLFTRIISKPAKGILCTDLGHKSIAPEMPFPRVRFLDKADWQQKGQSEEHFVIECENSDKYPIGDTAYALPVHICPTVAKYARLQVVSEGEIVDTWEVAARDQTLTL</sequence>
<dbReference type="STRING" id="192903.SAMN04488513_10119"/>
<proteinExistence type="inferred from homology"/>
<evidence type="ECO:0000313" key="5">
    <source>
        <dbReference type="Proteomes" id="UP000184543"/>
    </source>
</evidence>
<evidence type="ECO:0000259" key="3">
    <source>
        <dbReference type="SMART" id="SM01119"/>
    </source>
</evidence>
<gene>
    <name evidence="4" type="ORF">SAMN04488513_10119</name>
</gene>
<dbReference type="Gene3D" id="3.20.20.10">
    <property type="entry name" value="Alanine racemase"/>
    <property type="match status" value="1"/>
</dbReference>
<dbReference type="AlphaFoldDB" id="A0A1M6ADV0"/>
<organism evidence="4 5">
    <name type="scientific">Pseudozobellia thermophila</name>
    <dbReference type="NCBI Taxonomy" id="192903"/>
    <lineage>
        <taxon>Bacteria</taxon>
        <taxon>Pseudomonadati</taxon>
        <taxon>Bacteroidota</taxon>
        <taxon>Flavobacteriia</taxon>
        <taxon>Flavobacteriales</taxon>
        <taxon>Flavobacteriaceae</taxon>
        <taxon>Pseudozobellia</taxon>
    </lineage>
</organism>
<protein>
    <submittedName>
        <fullName evidence="4">D-serine deaminase, pyridoxal phosphate-dependent</fullName>
    </submittedName>
</protein>
<keyword evidence="2" id="KW-0456">Lyase</keyword>
<feature type="domain" description="D-serine dehydratase-like" evidence="3">
    <location>
        <begin position="263"/>
        <end position="352"/>
    </location>
</feature>
<dbReference type="Proteomes" id="UP000184543">
    <property type="component" value="Unassembled WGS sequence"/>
</dbReference>
<dbReference type="OrthoDB" id="9788869at2"/>
<evidence type="ECO:0000256" key="2">
    <source>
        <dbReference type="ARBA" id="ARBA00023239"/>
    </source>
</evidence>
<dbReference type="Pfam" id="PF01168">
    <property type="entry name" value="Ala_racemase_N"/>
    <property type="match status" value="1"/>
</dbReference>
<dbReference type="InterPro" id="IPR042208">
    <property type="entry name" value="D-ser_dehydrat-like_sf"/>
</dbReference>
<keyword evidence="5" id="KW-1185">Reference proteome</keyword>
<reference evidence="5" key="1">
    <citation type="submission" date="2016-11" db="EMBL/GenBank/DDBJ databases">
        <authorList>
            <person name="Varghese N."/>
            <person name="Submissions S."/>
        </authorList>
    </citation>
    <scope>NUCLEOTIDE SEQUENCE [LARGE SCALE GENOMIC DNA]</scope>
    <source>
        <strain evidence="5">DSM 19858</strain>
    </source>
</reference>
<dbReference type="Gene3D" id="2.40.37.20">
    <property type="entry name" value="D-serine dehydratase-like domain"/>
    <property type="match status" value="1"/>
</dbReference>
<dbReference type="PANTHER" id="PTHR28004">
    <property type="entry name" value="ZGC:162816-RELATED"/>
    <property type="match status" value="1"/>
</dbReference>
<dbReference type="EMBL" id="FQYU01000001">
    <property type="protein sequence ID" value="SHI34498.1"/>
    <property type="molecule type" value="Genomic_DNA"/>
</dbReference>
<evidence type="ECO:0000256" key="1">
    <source>
        <dbReference type="ARBA" id="ARBA00005323"/>
    </source>
</evidence>
<dbReference type="PANTHER" id="PTHR28004:SF2">
    <property type="entry name" value="D-SERINE DEHYDRATASE"/>
    <property type="match status" value="1"/>
</dbReference>
<dbReference type="InterPro" id="IPR001608">
    <property type="entry name" value="Ala_racemase_N"/>
</dbReference>
<comment type="similarity">
    <text evidence="1">Belongs to the DSD1 family.</text>
</comment>
<dbReference type="InterPro" id="IPR029066">
    <property type="entry name" value="PLP-binding_barrel"/>
</dbReference>
<dbReference type="InterPro" id="IPR026956">
    <property type="entry name" value="D-ser_dehydrat-like_dom"/>
</dbReference>
<evidence type="ECO:0000313" key="4">
    <source>
        <dbReference type="EMBL" id="SHI34498.1"/>
    </source>
</evidence>
<dbReference type="GO" id="GO:0008721">
    <property type="term" value="F:D-serine ammonia-lyase activity"/>
    <property type="evidence" value="ECO:0007669"/>
    <property type="project" value="TreeGrafter"/>
</dbReference>
<dbReference type="RefSeq" id="WP_072986512.1">
    <property type="nucleotide sequence ID" value="NZ_FQYU01000001.1"/>
</dbReference>
<name>A0A1M6ADV0_9FLAO</name>
<dbReference type="GO" id="GO:0036088">
    <property type="term" value="P:D-serine catabolic process"/>
    <property type="evidence" value="ECO:0007669"/>
    <property type="project" value="TreeGrafter"/>
</dbReference>